<dbReference type="EMBL" id="SUKA01000001">
    <property type="protein sequence ID" value="TJY68493.1"/>
    <property type="molecule type" value="Genomic_DNA"/>
</dbReference>
<keyword evidence="9" id="KW-1185">Reference proteome</keyword>
<dbReference type="Gene3D" id="1.25.40.390">
    <property type="match status" value="1"/>
</dbReference>
<comment type="subcellular location">
    <subcellularLocation>
        <location evidence="1">Cell outer membrane</location>
    </subcellularLocation>
</comment>
<evidence type="ECO:0000256" key="2">
    <source>
        <dbReference type="ARBA" id="ARBA00006275"/>
    </source>
</evidence>
<dbReference type="GO" id="GO:0009279">
    <property type="term" value="C:cell outer membrane"/>
    <property type="evidence" value="ECO:0007669"/>
    <property type="project" value="UniProtKB-SubCell"/>
</dbReference>
<evidence type="ECO:0000256" key="4">
    <source>
        <dbReference type="ARBA" id="ARBA00023136"/>
    </source>
</evidence>
<dbReference type="Pfam" id="PF07980">
    <property type="entry name" value="SusD_RagB"/>
    <property type="match status" value="1"/>
</dbReference>
<dbReference type="SUPFAM" id="SSF48452">
    <property type="entry name" value="TPR-like"/>
    <property type="match status" value="1"/>
</dbReference>
<protein>
    <submittedName>
        <fullName evidence="8">RagB/SusD family nutrient uptake outer membrane protein</fullName>
    </submittedName>
</protein>
<evidence type="ECO:0000259" key="7">
    <source>
        <dbReference type="Pfam" id="PF14322"/>
    </source>
</evidence>
<accession>A0A4U0H9C1</accession>
<evidence type="ECO:0000256" key="1">
    <source>
        <dbReference type="ARBA" id="ARBA00004442"/>
    </source>
</evidence>
<proteinExistence type="inferred from homology"/>
<gene>
    <name evidence="8" type="ORF">FAZ19_04355</name>
</gene>
<keyword evidence="5" id="KW-0998">Cell outer membrane</keyword>
<comment type="caution">
    <text evidence="8">The sequence shown here is derived from an EMBL/GenBank/DDBJ whole genome shotgun (WGS) entry which is preliminary data.</text>
</comment>
<dbReference type="InterPro" id="IPR011990">
    <property type="entry name" value="TPR-like_helical_dom_sf"/>
</dbReference>
<dbReference type="RefSeq" id="WP_136819359.1">
    <property type="nucleotide sequence ID" value="NZ_BMJX01000001.1"/>
</dbReference>
<dbReference type="CDD" id="cd08977">
    <property type="entry name" value="SusD"/>
    <property type="match status" value="1"/>
</dbReference>
<keyword evidence="4" id="KW-0472">Membrane</keyword>
<reference evidence="8 9" key="1">
    <citation type="submission" date="2019-04" db="EMBL/GenBank/DDBJ databases">
        <title>Sphingobacterium olei sp. nov., isolated from oil-contaminated soil.</title>
        <authorList>
            <person name="Liu B."/>
        </authorList>
    </citation>
    <scope>NUCLEOTIDE SEQUENCE [LARGE SCALE GENOMIC DNA]</scope>
    <source>
        <strain evidence="8 9">Y3L14</strain>
    </source>
</reference>
<organism evidence="8 9">
    <name type="scientific">Sphingobacterium alkalisoli</name>
    <dbReference type="NCBI Taxonomy" id="1874115"/>
    <lineage>
        <taxon>Bacteria</taxon>
        <taxon>Pseudomonadati</taxon>
        <taxon>Bacteroidota</taxon>
        <taxon>Sphingobacteriia</taxon>
        <taxon>Sphingobacteriales</taxon>
        <taxon>Sphingobacteriaceae</taxon>
        <taxon>Sphingobacterium</taxon>
    </lineage>
</organism>
<name>A0A4U0H9C1_9SPHI</name>
<feature type="domain" description="RagB/SusD" evidence="6">
    <location>
        <begin position="308"/>
        <end position="483"/>
    </location>
</feature>
<feature type="domain" description="SusD-like N-terminal" evidence="7">
    <location>
        <begin position="94"/>
        <end position="222"/>
    </location>
</feature>
<evidence type="ECO:0000259" key="6">
    <source>
        <dbReference type="Pfam" id="PF07980"/>
    </source>
</evidence>
<evidence type="ECO:0000256" key="5">
    <source>
        <dbReference type="ARBA" id="ARBA00023237"/>
    </source>
</evidence>
<dbReference type="Pfam" id="PF14322">
    <property type="entry name" value="SusD-like_3"/>
    <property type="match status" value="1"/>
</dbReference>
<dbReference type="Proteomes" id="UP000309872">
    <property type="component" value="Unassembled WGS sequence"/>
</dbReference>
<dbReference type="OrthoDB" id="1035036at2"/>
<dbReference type="AlphaFoldDB" id="A0A4U0H9C1"/>
<sequence>MKILTYILVALLFFTTSCEKWLGILPENEQVTDEYWSNKEEVEAVLGAAYVSLQKSVNSMIVWGEARGNMLSLGGFVATGLGDFKTLRLLPSNSLTKWAEFYQMINYANMVIRYAPGVVEKDPSFNTAIMQSFLSEAYFLRALSYFYLVRNFGEVPLLLDPYMNDSQRYEKEKSTKEELYAQIIFDLNTALENSKDTWPTVWETKGRSTTNAIHAMLADVYLWTEDYDNAIISCNAVLESGKVGLIEGVVNTQNNWFTIFSPGNSNEGIFEVQFDFTKNQTNNFLTIFGTSHNWVISNYGVTLFQENLEDVRGAGASYSASDFKLWKFIGAEGNTGVARPQSDQNWILYRVADIYLMKAEALIMKGEDSYPAALELITAVRSRAQISRPISAGSNELEMLDLLMDERAREFVGEGKRWYDILRVAMRNNYEYKEYLIEEVLAGMTGGSAPVIRSILLNENAHYLPIHQDEILFNTLLTQNPYYAPLN</sequence>
<comment type="similarity">
    <text evidence="2">Belongs to the SusD family.</text>
</comment>
<dbReference type="InterPro" id="IPR012944">
    <property type="entry name" value="SusD_RagB_dom"/>
</dbReference>
<evidence type="ECO:0000256" key="3">
    <source>
        <dbReference type="ARBA" id="ARBA00022729"/>
    </source>
</evidence>
<dbReference type="InterPro" id="IPR033985">
    <property type="entry name" value="SusD-like_N"/>
</dbReference>
<evidence type="ECO:0000313" key="9">
    <source>
        <dbReference type="Proteomes" id="UP000309872"/>
    </source>
</evidence>
<keyword evidence="3" id="KW-0732">Signal</keyword>
<evidence type="ECO:0000313" key="8">
    <source>
        <dbReference type="EMBL" id="TJY68493.1"/>
    </source>
</evidence>
<dbReference type="PROSITE" id="PS51257">
    <property type="entry name" value="PROKAR_LIPOPROTEIN"/>
    <property type="match status" value="1"/>
</dbReference>